<dbReference type="Proteomes" id="UP000033865">
    <property type="component" value="Unassembled WGS sequence"/>
</dbReference>
<dbReference type="AlphaFoldDB" id="A0A0G1Y0S9"/>
<organism evidence="3 4">
    <name type="scientific">Candidatus Uhrbacteria bacterium GW2011_GWC2_53_7</name>
    <dbReference type="NCBI Taxonomy" id="1618986"/>
    <lineage>
        <taxon>Bacteria</taxon>
        <taxon>Candidatus Uhriibacteriota</taxon>
    </lineage>
</organism>
<dbReference type="InterPro" id="IPR050194">
    <property type="entry name" value="Glycosyltransferase_grp1"/>
</dbReference>
<feature type="domain" description="Glycosyl transferase family 1" evidence="1">
    <location>
        <begin position="185"/>
        <end position="354"/>
    </location>
</feature>
<dbReference type="SUPFAM" id="SSF53756">
    <property type="entry name" value="UDP-Glycosyltransferase/glycogen phosphorylase"/>
    <property type="match status" value="1"/>
</dbReference>
<evidence type="ECO:0000313" key="4">
    <source>
        <dbReference type="Proteomes" id="UP000033865"/>
    </source>
</evidence>
<comment type="caution">
    <text evidence="3">The sequence shown here is derived from an EMBL/GenBank/DDBJ whole genome shotgun (WGS) entry which is preliminary data.</text>
</comment>
<dbReference type="InterPro" id="IPR028098">
    <property type="entry name" value="Glyco_trans_4-like_N"/>
</dbReference>
<dbReference type="GO" id="GO:0016757">
    <property type="term" value="F:glycosyltransferase activity"/>
    <property type="evidence" value="ECO:0007669"/>
    <property type="project" value="InterPro"/>
</dbReference>
<feature type="domain" description="Glycosyltransferase subfamily 4-like N-terminal" evidence="2">
    <location>
        <begin position="15"/>
        <end position="176"/>
    </location>
</feature>
<protein>
    <submittedName>
        <fullName evidence="3">Glycosyltransferase (Modular protein)</fullName>
    </submittedName>
</protein>
<dbReference type="InterPro" id="IPR001296">
    <property type="entry name" value="Glyco_trans_1"/>
</dbReference>
<dbReference type="Pfam" id="PF00534">
    <property type="entry name" value="Glycos_transf_1"/>
    <property type="match status" value="1"/>
</dbReference>
<dbReference type="Pfam" id="PF13439">
    <property type="entry name" value="Glyco_transf_4"/>
    <property type="match status" value="1"/>
</dbReference>
<gene>
    <name evidence="3" type="ORF">UY82_C0003G0007</name>
</gene>
<dbReference type="PANTHER" id="PTHR45947:SF3">
    <property type="entry name" value="SULFOQUINOVOSYL TRANSFERASE SQD2"/>
    <property type="match status" value="1"/>
</dbReference>
<proteinExistence type="predicted"/>
<evidence type="ECO:0000313" key="3">
    <source>
        <dbReference type="EMBL" id="KKW37053.1"/>
    </source>
</evidence>
<evidence type="ECO:0000259" key="2">
    <source>
        <dbReference type="Pfam" id="PF13439"/>
    </source>
</evidence>
<dbReference type="PANTHER" id="PTHR45947">
    <property type="entry name" value="SULFOQUINOVOSYL TRANSFERASE SQD2"/>
    <property type="match status" value="1"/>
</dbReference>
<accession>A0A0G1Y0S9</accession>
<evidence type="ECO:0000259" key="1">
    <source>
        <dbReference type="Pfam" id="PF00534"/>
    </source>
</evidence>
<dbReference type="Gene3D" id="3.40.50.2000">
    <property type="entry name" value="Glycogen Phosphorylase B"/>
    <property type="match status" value="2"/>
</dbReference>
<sequence>MKIAQITPVYPPYAGGIGSIAYEYTERLRARGFDVHETTPAYRAGGKVNDPEYVHRMAPVVEWGNAAFIPRLRKVLSDYDVIHLHYPFFGGAEVVAFDQIVSGKTPFVVTYHMDVVASGLKAAFFAAHRRAIMPAIMKRADRILVSSLDYATHSDIKLLLDDTRVIELPFGVDLDRFHPGHAPNVRARHGIPNTEPVIIFVGGLDRAHYFKGISVLLDALELLNDYSWHALIVGDGDMRESYEAMTRVTPVAKRIHFVGKVSWDHLPEYYRAGTIHVLPSIDRSEAFGMVNLEASASGLPSVVSALPGVRTTVVHGQTGLHVEPRNAKNLADALRELLTNPTIAERMGEQARRRAEEEYVWDGIMDRLVGVYNDVVK</sequence>
<keyword evidence="3" id="KW-0808">Transferase</keyword>
<dbReference type="EMBL" id="LCRN01000003">
    <property type="protein sequence ID" value="KKW37053.1"/>
    <property type="molecule type" value="Genomic_DNA"/>
</dbReference>
<dbReference type="CDD" id="cd03801">
    <property type="entry name" value="GT4_PimA-like"/>
    <property type="match status" value="1"/>
</dbReference>
<reference evidence="3 4" key="1">
    <citation type="journal article" date="2015" name="Nature">
        <title>rRNA introns, odd ribosomes, and small enigmatic genomes across a large radiation of phyla.</title>
        <authorList>
            <person name="Brown C.T."/>
            <person name="Hug L.A."/>
            <person name="Thomas B.C."/>
            <person name="Sharon I."/>
            <person name="Castelle C.J."/>
            <person name="Singh A."/>
            <person name="Wilkins M.J."/>
            <person name="Williams K.H."/>
            <person name="Banfield J.F."/>
        </authorList>
    </citation>
    <scope>NUCLEOTIDE SEQUENCE [LARGE SCALE GENOMIC DNA]</scope>
</reference>
<name>A0A0G1Y0S9_9BACT</name>